<dbReference type="Pfam" id="PF20246">
    <property type="entry name" value="DUF6601"/>
    <property type="match status" value="1"/>
</dbReference>
<dbReference type="AlphaFoldDB" id="A0AAV9XM12"/>
<protein>
    <recommendedName>
        <fullName evidence="4">Subtilisin-like serine protease</fullName>
    </recommendedName>
</protein>
<keyword evidence="1" id="KW-0812">Transmembrane</keyword>
<dbReference type="PANTHER" id="PTHR34414">
    <property type="entry name" value="HET DOMAIN-CONTAINING PROTEIN-RELATED"/>
    <property type="match status" value="1"/>
</dbReference>
<evidence type="ECO:0000256" key="1">
    <source>
        <dbReference type="SAM" id="Phobius"/>
    </source>
</evidence>
<proteinExistence type="predicted"/>
<evidence type="ECO:0008006" key="4">
    <source>
        <dbReference type="Google" id="ProtNLM"/>
    </source>
</evidence>
<keyword evidence="1" id="KW-1133">Transmembrane helix</keyword>
<dbReference type="EMBL" id="JAVHJO010000002">
    <property type="protein sequence ID" value="KAK6542249.1"/>
    <property type="molecule type" value="Genomic_DNA"/>
</dbReference>
<dbReference type="PANTHER" id="PTHR34414:SF1">
    <property type="entry name" value="SUBTILISIN-LIKE SERINE PROTEASE"/>
    <property type="match status" value="1"/>
</dbReference>
<comment type="caution">
    <text evidence="2">The sequence shown here is derived from an EMBL/GenBank/DDBJ whole genome shotgun (WGS) entry which is preliminary data.</text>
</comment>
<dbReference type="Proteomes" id="UP001365542">
    <property type="component" value="Unassembled WGS sequence"/>
</dbReference>
<gene>
    <name evidence="2" type="ORF">TWF694_006212</name>
</gene>
<feature type="transmembrane region" description="Helical" evidence="1">
    <location>
        <begin position="309"/>
        <end position="336"/>
    </location>
</feature>
<dbReference type="InterPro" id="IPR046536">
    <property type="entry name" value="DUF6601"/>
</dbReference>
<reference evidence="2 3" key="1">
    <citation type="submission" date="2019-10" db="EMBL/GenBank/DDBJ databases">
        <authorList>
            <person name="Palmer J.M."/>
        </authorList>
    </citation>
    <scope>NUCLEOTIDE SEQUENCE [LARGE SCALE GENOMIC DNA]</scope>
    <source>
        <strain evidence="2 3">TWF694</strain>
    </source>
</reference>
<evidence type="ECO:0000313" key="3">
    <source>
        <dbReference type="Proteomes" id="UP001365542"/>
    </source>
</evidence>
<accession>A0AAV9XM12</accession>
<organism evidence="2 3">
    <name type="scientific">Orbilia ellipsospora</name>
    <dbReference type="NCBI Taxonomy" id="2528407"/>
    <lineage>
        <taxon>Eukaryota</taxon>
        <taxon>Fungi</taxon>
        <taxon>Dikarya</taxon>
        <taxon>Ascomycota</taxon>
        <taxon>Pezizomycotina</taxon>
        <taxon>Orbiliomycetes</taxon>
        <taxon>Orbiliales</taxon>
        <taxon>Orbiliaceae</taxon>
        <taxon>Orbilia</taxon>
    </lineage>
</organism>
<keyword evidence="3" id="KW-1185">Reference proteome</keyword>
<sequence>MTQSSAAALLSGSENMMRGDSNSDSKFLFQANFTNASQLSFDALSTENLKEHLPAAYRSGTGSDHVSIPSYDLEFLQRELLVRRLDAIRDHLWFVGRPMPPRPLHYQIVLSRTIVVSEVMDQHLVWTGNKIFLKPIPAYLLESGFWSEYLALQEHMDDDQRRAVREISKSARGFLFTYVALISYESDFRIAKESYLLPENVTWDQWKEFSRRFLQDFQYSSVNPRFWYGELRLSRLNSIYRWRKGFLWRGYSKIASHISYKDLLRDNFHLLAAILGYVVIVLTAMQVGLATERLATNVPFQNVSYGISVVAILAPLILGVAILGIVVFIVVYNWIVTKSYEKRRFREMGVLPGLQEKDTEGGRI</sequence>
<feature type="transmembrane region" description="Helical" evidence="1">
    <location>
        <begin position="268"/>
        <end position="289"/>
    </location>
</feature>
<name>A0AAV9XM12_9PEZI</name>
<keyword evidence="1" id="KW-0472">Membrane</keyword>
<evidence type="ECO:0000313" key="2">
    <source>
        <dbReference type="EMBL" id="KAK6542249.1"/>
    </source>
</evidence>